<dbReference type="InterPro" id="IPR051910">
    <property type="entry name" value="ComF/GntX_DNA_util-trans"/>
</dbReference>
<dbReference type="Gene3D" id="3.40.50.2020">
    <property type="match status" value="1"/>
</dbReference>
<protein>
    <submittedName>
        <fullName evidence="3">ComF family protein</fullName>
    </submittedName>
</protein>
<dbReference type="PANTHER" id="PTHR47505:SF1">
    <property type="entry name" value="DNA UTILIZATION PROTEIN YHGH"/>
    <property type="match status" value="1"/>
</dbReference>
<sequence length="152" mass="17294">MAPMIAKYLRRHLPDDRENLIIVPVPLHWTRLWTRSYNQSALIGQALARQNNLPFVPDLMIRKKRTPLLRGMSGKQRKKIVTNAFAVNPRKTELIKGARILLVDDVYTSGATSNACIKAMKRAGAHWVQLFCWARVLRDHQDGVVGLDAVED</sequence>
<reference evidence="4" key="1">
    <citation type="journal article" date="2019" name="Int. J. Syst. Evol. Microbiol.">
        <title>The Global Catalogue of Microorganisms (GCM) 10K type strain sequencing project: providing services to taxonomists for standard genome sequencing and annotation.</title>
        <authorList>
            <consortium name="The Broad Institute Genomics Platform"/>
            <consortium name="The Broad Institute Genome Sequencing Center for Infectious Disease"/>
            <person name="Wu L."/>
            <person name="Ma J."/>
        </authorList>
    </citation>
    <scope>NUCLEOTIDE SEQUENCE [LARGE SCALE GENOMIC DNA]</scope>
    <source>
        <strain evidence="4">CECT 8531</strain>
    </source>
</reference>
<dbReference type="RefSeq" id="WP_381424924.1">
    <property type="nucleotide sequence ID" value="NZ_JBHSDH010000013.1"/>
</dbReference>
<dbReference type="Proteomes" id="UP001595887">
    <property type="component" value="Unassembled WGS sequence"/>
</dbReference>
<dbReference type="InterPro" id="IPR029057">
    <property type="entry name" value="PRTase-like"/>
</dbReference>
<comment type="similarity">
    <text evidence="1">Belongs to the ComF/GntX family.</text>
</comment>
<comment type="caution">
    <text evidence="3">The sequence shown here is derived from an EMBL/GenBank/DDBJ whole genome shotgun (WGS) entry which is preliminary data.</text>
</comment>
<dbReference type="EMBL" id="JBHSDH010000013">
    <property type="protein sequence ID" value="MFC4291858.1"/>
    <property type="molecule type" value="Genomic_DNA"/>
</dbReference>
<dbReference type="SUPFAM" id="SSF53271">
    <property type="entry name" value="PRTase-like"/>
    <property type="match status" value="1"/>
</dbReference>
<evidence type="ECO:0000313" key="3">
    <source>
        <dbReference type="EMBL" id="MFC4291858.1"/>
    </source>
</evidence>
<dbReference type="InterPro" id="IPR000836">
    <property type="entry name" value="PRTase_dom"/>
</dbReference>
<proteinExistence type="inferred from homology"/>
<dbReference type="CDD" id="cd06223">
    <property type="entry name" value="PRTases_typeI"/>
    <property type="match status" value="1"/>
</dbReference>
<gene>
    <name evidence="3" type="ORF">ACFOWX_05450</name>
</gene>
<evidence type="ECO:0000259" key="2">
    <source>
        <dbReference type="Pfam" id="PF00156"/>
    </source>
</evidence>
<dbReference type="Pfam" id="PF00156">
    <property type="entry name" value="Pribosyltran"/>
    <property type="match status" value="1"/>
</dbReference>
<evidence type="ECO:0000256" key="1">
    <source>
        <dbReference type="ARBA" id="ARBA00008007"/>
    </source>
</evidence>
<organism evidence="3 4">
    <name type="scientific">Sphingorhabdus arenilitoris</name>
    <dbReference type="NCBI Taxonomy" id="1490041"/>
    <lineage>
        <taxon>Bacteria</taxon>
        <taxon>Pseudomonadati</taxon>
        <taxon>Pseudomonadota</taxon>
        <taxon>Alphaproteobacteria</taxon>
        <taxon>Sphingomonadales</taxon>
        <taxon>Sphingomonadaceae</taxon>
        <taxon>Sphingorhabdus</taxon>
    </lineage>
</organism>
<accession>A0ABV8REQ9</accession>
<name>A0ABV8REQ9_9SPHN</name>
<dbReference type="PANTHER" id="PTHR47505">
    <property type="entry name" value="DNA UTILIZATION PROTEIN YHGH"/>
    <property type="match status" value="1"/>
</dbReference>
<keyword evidence="4" id="KW-1185">Reference proteome</keyword>
<evidence type="ECO:0000313" key="4">
    <source>
        <dbReference type="Proteomes" id="UP001595887"/>
    </source>
</evidence>
<feature type="domain" description="Phosphoribosyltransferase" evidence="2">
    <location>
        <begin position="41"/>
        <end position="133"/>
    </location>
</feature>